<comment type="caution">
    <text evidence="1">The sequence shown here is derived from an EMBL/GenBank/DDBJ whole genome shotgun (WGS) entry which is preliminary data.</text>
</comment>
<organism evidence="1 2">
    <name type="scientific">Willisornis vidua</name>
    <name type="common">Xingu scale-backed antbird</name>
    <dbReference type="NCBI Taxonomy" id="1566151"/>
    <lineage>
        <taxon>Eukaryota</taxon>
        <taxon>Metazoa</taxon>
        <taxon>Chordata</taxon>
        <taxon>Craniata</taxon>
        <taxon>Vertebrata</taxon>
        <taxon>Euteleostomi</taxon>
        <taxon>Archelosauria</taxon>
        <taxon>Archosauria</taxon>
        <taxon>Dinosauria</taxon>
        <taxon>Saurischia</taxon>
        <taxon>Theropoda</taxon>
        <taxon>Coelurosauria</taxon>
        <taxon>Aves</taxon>
        <taxon>Neognathae</taxon>
        <taxon>Neoaves</taxon>
        <taxon>Telluraves</taxon>
        <taxon>Australaves</taxon>
        <taxon>Passeriformes</taxon>
        <taxon>Thamnophilidae</taxon>
        <taxon>Willisornis</taxon>
    </lineage>
</organism>
<keyword evidence="2" id="KW-1185">Reference proteome</keyword>
<sequence length="80" mass="9156">MVSNLNSYGADIINMCSGVITYQAYEVHGEFKQMNSGEQQQPRWEFVGIHLELFEINSLINYLRHQRIHRTTVTSPGGVT</sequence>
<protein>
    <submittedName>
        <fullName evidence="1">Uncharacterized protein</fullName>
    </submittedName>
</protein>
<reference evidence="1" key="1">
    <citation type="submission" date="2019-10" db="EMBL/GenBank/DDBJ databases">
        <authorList>
            <person name="Soares A.E.R."/>
            <person name="Aleixo A."/>
            <person name="Schneider P."/>
            <person name="Miyaki C.Y."/>
            <person name="Schneider M.P."/>
            <person name="Mello C."/>
            <person name="Vasconcelos A.T.R."/>
        </authorList>
    </citation>
    <scope>NUCLEOTIDE SEQUENCE</scope>
    <source>
        <tissue evidence="1">Muscle</tissue>
    </source>
</reference>
<proteinExistence type="predicted"/>
<name>A0ABQ9E0S9_9PASS</name>
<accession>A0ABQ9E0S9</accession>
<dbReference type="Proteomes" id="UP001145742">
    <property type="component" value="Unassembled WGS sequence"/>
</dbReference>
<evidence type="ECO:0000313" key="2">
    <source>
        <dbReference type="Proteomes" id="UP001145742"/>
    </source>
</evidence>
<evidence type="ECO:0000313" key="1">
    <source>
        <dbReference type="EMBL" id="KAJ7428701.1"/>
    </source>
</evidence>
<gene>
    <name evidence="1" type="ORF">WISP_00956</name>
</gene>
<dbReference type="EMBL" id="WHWB01020102">
    <property type="protein sequence ID" value="KAJ7428701.1"/>
    <property type="molecule type" value="Genomic_DNA"/>
</dbReference>